<organism evidence="1 2">
    <name type="scientific">Streblomastix strix</name>
    <dbReference type="NCBI Taxonomy" id="222440"/>
    <lineage>
        <taxon>Eukaryota</taxon>
        <taxon>Metamonada</taxon>
        <taxon>Preaxostyla</taxon>
        <taxon>Oxymonadida</taxon>
        <taxon>Streblomastigidae</taxon>
        <taxon>Streblomastix</taxon>
    </lineage>
</organism>
<dbReference type="EMBL" id="SNRW01023432">
    <property type="protein sequence ID" value="KAA6363014.1"/>
    <property type="molecule type" value="Genomic_DNA"/>
</dbReference>
<evidence type="ECO:0000313" key="1">
    <source>
        <dbReference type="EMBL" id="KAA6363014.1"/>
    </source>
</evidence>
<reference evidence="1 2" key="1">
    <citation type="submission" date="2019-03" db="EMBL/GenBank/DDBJ databases">
        <title>Single cell metagenomics reveals metabolic interactions within the superorganism composed of flagellate Streblomastix strix and complex community of Bacteroidetes bacteria on its surface.</title>
        <authorList>
            <person name="Treitli S.C."/>
            <person name="Kolisko M."/>
            <person name="Husnik F."/>
            <person name="Keeling P."/>
            <person name="Hampl V."/>
        </authorList>
    </citation>
    <scope>NUCLEOTIDE SEQUENCE [LARGE SCALE GENOMIC DNA]</scope>
    <source>
        <strain evidence="1">ST1C</strain>
    </source>
</reference>
<gene>
    <name evidence="1" type="ORF">EZS28_041459</name>
</gene>
<name>A0A5J4TXH1_9EUKA</name>
<sequence>MIPSNNAGWIPESSQNNPQFVTLDINNGLSKVGSMLISLTDPLKINLVQIQFGKLKVNGDINDYEDYDFETVWNGENDKVIQLPNQSFKIQAKGAVKFIRIQLIEKNNSYNTMNRQKQLGIISFTVLASRQEKIKFAKLNAILHRQCQITNDVDDIHKRQIPLLRSISELGIGQGCSSYLTMMVCF</sequence>
<protein>
    <submittedName>
        <fullName evidence="1">Uncharacterized protein</fullName>
    </submittedName>
</protein>
<dbReference type="AlphaFoldDB" id="A0A5J4TXH1"/>
<comment type="caution">
    <text evidence="1">The sequence shown here is derived from an EMBL/GenBank/DDBJ whole genome shotgun (WGS) entry which is preliminary data.</text>
</comment>
<dbReference type="Proteomes" id="UP000324800">
    <property type="component" value="Unassembled WGS sequence"/>
</dbReference>
<proteinExistence type="predicted"/>
<accession>A0A5J4TXH1</accession>
<evidence type="ECO:0000313" key="2">
    <source>
        <dbReference type="Proteomes" id="UP000324800"/>
    </source>
</evidence>